<feature type="transmembrane region" description="Helical" evidence="2">
    <location>
        <begin position="71"/>
        <end position="90"/>
    </location>
</feature>
<dbReference type="KEGG" id="toy:FO059_15365"/>
<feature type="compositionally biased region" description="Pro residues" evidence="1">
    <location>
        <begin position="155"/>
        <end position="164"/>
    </location>
</feature>
<feature type="compositionally biased region" description="Pro residues" evidence="1">
    <location>
        <begin position="135"/>
        <end position="145"/>
    </location>
</feature>
<dbReference type="Proteomes" id="UP000317344">
    <property type="component" value="Chromosome"/>
</dbReference>
<keyword evidence="2" id="KW-0472">Membrane</keyword>
<keyword evidence="4" id="KW-1185">Reference proteome</keyword>
<feature type="transmembrane region" description="Helical" evidence="2">
    <location>
        <begin position="7"/>
        <end position="27"/>
    </location>
</feature>
<evidence type="ECO:0000256" key="2">
    <source>
        <dbReference type="SAM" id="Phobius"/>
    </source>
</evidence>
<sequence>MKPSRLIARLLSPLAITLFLGGMYLGLSRPTLVQTPLGAVQCASAFGTGSVQGATETGQASCAALTSERQVWASAMLAISIGLLLGLVWVTATSISTDDGGGRTGAAPADGAWPPLDPSAGWADYPGQSPTTRAPQPPAPGSVPPPEHRPRERPQPPYAGPPED</sequence>
<dbReference type="AlphaFoldDB" id="A0A516X5W2"/>
<evidence type="ECO:0000313" key="4">
    <source>
        <dbReference type="Proteomes" id="UP000317344"/>
    </source>
</evidence>
<accession>A0A516X5W2</accession>
<dbReference type="EMBL" id="CP041765">
    <property type="protein sequence ID" value="QDQ98444.1"/>
    <property type="molecule type" value="Genomic_DNA"/>
</dbReference>
<gene>
    <name evidence="3" type="ORF">FO059_15365</name>
</gene>
<proteinExistence type="predicted"/>
<reference evidence="3 4" key="1">
    <citation type="submission" date="2019-07" db="EMBL/GenBank/DDBJ databases">
        <title>Tomitella cavernea sp. nov., an actinomycete isolated from soil.</title>
        <authorList>
            <person name="Cheng J."/>
        </authorList>
    </citation>
    <scope>NUCLEOTIDE SEQUENCE [LARGE SCALE GENOMIC DNA]</scope>
    <source>
        <strain evidence="3 4">HY188</strain>
    </source>
</reference>
<evidence type="ECO:0000313" key="3">
    <source>
        <dbReference type="EMBL" id="QDQ98444.1"/>
    </source>
</evidence>
<reference evidence="3 4" key="2">
    <citation type="submission" date="2019-07" db="EMBL/GenBank/DDBJ databases">
        <authorList>
            <person name="Huang Y."/>
        </authorList>
    </citation>
    <scope>NUCLEOTIDE SEQUENCE [LARGE SCALE GENOMIC DNA]</scope>
    <source>
        <strain evidence="3 4">HY188</strain>
    </source>
</reference>
<dbReference type="OrthoDB" id="9983678at2"/>
<keyword evidence="2" id="KW-1133">Transmembrane helix</keyword>
<feature type="region of interest" description="Disordered" evidence="1">
    <location>
        <begin position="96"/>
        <end position="164"/>
    </location>
</feature>
<protein>
    <submittedName>
        <fullName evidence="3">Uncharacterized protein</fullName>
    </submittedName>
</protein>
<dbReference type="RefSeq" id="WP_143909849.1">
    <property type="nucleotide sequence ID" value="NZ_CP041765.1"/>
</dbReference>
<evidence type="ECO:0000256" key="1">
    <source>
        <dbReference type="SAM" id="MobiDB-lite"/>
    </source>
</evidence>
<name>A0A516X5W2_9ACTN</name>
<organism evidence="3 4">
    <name type="scientific">Tomitella fengzijianii</name>
    <dbReference type="NCBI Taxonomy" id="2597660"/>
    <lineage>
        <taxon>Bacteria</taxon>
        <taxon>Bacillati</taxon>
        <taxon>Actinomycetota</taxon>
        <taxon>Actinomycetes</taxon>
        <taxon>Mycobacteriales</taxon>
        <taxon>Tomitella</taxon>
    </lineage>
</organism>
<keyword evidence="2" id="KW-0812">Transmembrane</keyword>